<dbReference type="PANTHER" id="PTHR43539">
    <property type="entry name" value="FLAVIN-BINDING MONOOXYGENASE-LIKE PROTEIN (AFU_ORTHOLOGUE AFUA_4G09220)"/>
    <property type="match status" value="1"/>
</dbReference>
<gene>
    <name evidence="2" type="ORF">B1813_00840</name>
</gene>
<dbReference type="GO" id="GO:0004497">
    <property type="term" value="F:monooxygenase activity"/>
    <property type="evidence" value="ECO:0007669"/>
    <property type="project" value="TreeGrafter"/>
</dbReference>
<dbReference type="Gene3D" id="3.50.50.60">
    <property type="entry name" value="FAD/NAD(P)-binding domain"/>
    <property type="match status" value="1"/>
</dbReference>
<dbReference type="AlphaFoldDB" id="A0A1V9AC17"/>
<sequence>MSSERVGTLVIGGSQAGVSAGYFLKRAGADFRIVDAGNEIGQVWRSRWDSLKLYTAAKHNNLPGMPFPGDSDHVPGKDEMADYLVDYVRHFDLPLELEAEVDALTRTDGTYVATLGTREIVADHVVVATGPTGQPRTPHLAHELDPSITQLHAAEYRNPEQLAEGPALVVGAGNSGAEIAIELAGAAEGTHPVWLAGRDVGTLPVKLAGIPYRILNKLLTTDTKAGRTMAASSAGKGTPLVRLKPEDITEAGVRRTGPVESTAAGKPAVSDGSVLDPASVVWCTGYVRDYGWIKLPVFDESGEPVHHRGVVTGEPGLYFLGLPFLHSFASSLIMGVPKDAEYVVEQITGRRRR</sequence>
<comment type="caution">
    <text evidence="2">The sequence shown here is derived from an EMBL/GenBank/DDBJ whole genome shotgun (WGS) entry which is preliminary data.</text>
</comment>
<reference evidence="2 3" key="1">
    <citation type="submission" date="2017-02" db="EMBL/GenBank/DDBJ databases">
        <title>Draft genome of Saccharomonospora sp. 154.</title>
        <authorList>
            <person name="Alonso-Carmona G.S."/>
            <person name="De La Haba R."/>
            <person name="Vera-Gargallo B."/>
            <person name="Sandoval-Trujillo A.H."/>
            <person name="Ramirez-Duran N."/>
            <person name="Ventosa A."/>
        </authorList>
    </citation>
    <scope>NUCLEOTIDE SEQUENCE [LARGE SCALE GENOMIC DNA]</scope>
    <source>
        <strain evidence="2 3">LRS4.154</strain>
    </source>
</reference>
<dbReference type="InterPro" id="IPR036188">
    <property type="entry name" value="FAD/NAD-bd_sf"/>
</dbReference>
<proteinExistence type="predicted"/>
<protein>
    <recommendedName>
        <fullName evidence="4">Flavoprotein involved in K+ transport</fullName>
    </recommendedName>
</protein>
<evidence type="ECO:0000313" key="2">
    <source>
        <dbReference type="EMBL" id="OQO94685.1"/>
    </source>
</evidence>
<dbReference type="PANTHER" id="PTHR43539:SF78">
    <property type="entry name" value="FLAVIN-CONTAINING MONOOXYGENASE"/>
    <property type="match status" value="1"/>
</dbReference>
<evidence type="ECO:0000313" key="3">
    <source>
        <dbReference type="Proteomes" id="UP000192591"/>
    </source>
</evidence>
<accession>A0A1V9AC17</accession>
<dbReference type="Proteomes" id="UP000192591">
    <property type="component" value="Unassembled WGS sequence"/>
</dbReference>
<dbReference type="InterPro" id="IPR050982">
    <property type="entry name" value="Auxin_biosynth/cation_transpt"/>
</dbReference>
<dbReference type="Pfam" id="PF13738">
    <property type="entry name" value="Pyr_redox_3"/>
    <property type="match status" value="1"/>
</dbReference>
<dbReference type="EMBL" id="MWIH01000002">
    <property type="protein sequence ID" value="OQO94685.1"/>
    <property type="molecule type" value="Genomic_DNA"/>
</dbReference>
<dbReference type="STRING" id="1962155.B1813_00840"/>
<name>A0A1V9AC17_SACPI</name>
<dbReference type="PRINTS" id="PR00469">
    <property type="entry name" value="PNDRDTASEII"/>
</dbReference>
<dbReference type="GO" id="GO:0050660">
    <property type="term" value="F:flavin adenine dinucleotide binding"/>
    <property type="evidence" value="ECO:0007669"/>
    <property type="project" value="TreeGrafter"/>
</dbReference>
<dbReference type="SUPFAM" id="SSF51905">
    <property type="entry name" value="FAD/NAD(P)-binding domain"/>
    <property type="match status" value="2"/>
</dbReference>
<evidence type="ECO:0008006" key="4">
    <source>
        <dbReference type="Google" id="ProtNLM"/>
    </source>
</evidence>
<keyword evidence="3" id="KW-1185">Reference proteome</keyword>
<organism evidence="2 3">
    <name type="scientific">Saccharomonospora piscinae</name>
    <dbReference type="NCBI Taxonomy" id="687388"/>
    <lineage>
        <taxon>Bacteria</taxon>
        <taxon>Bacillati</taxon>
        <taxon>Actinomycetota</taxon>
        <taxon>Actinomycetes</taxon>
        <taxon>Pseudonocardiales</taxon>
        <taxon>Pseudonocardiaceae</taxon>
        <taxon>Saccharomonospora</taxon>
    </lineage>
</organism>
<evidence type="ECO:0000256" key="1">
    <source>
        <dbReference type="ARBA" id="ARBA00023002"/>
    </source>
</evidence>
<dbReference type="RefSeq" id="WP_081190130.1">
    <property type="nucleotide sequence ID" value="NZ_MWIH01000002.1"/>
</dbReference>
<keyword evidence="1" id="KW-0560">Oxidoreductase</keyword>
<dbReference type="PRINTS" id="PR00368">
    <property type="entry name" value="FADPNR"/>
</dbReference>